<dbReference type="AlphaFoldDB" id="A0A2N5J0H9"/>
<protein>
    <recommendedName>
        <fullName evidence="4">Cell surface protein</fullName>
    </recommendedName>
</protein>
<evidence type="ECO:0000256" key="1">
    <source>
        <dbReference type="SAM" id="SignalP"/>
    </source>
</evidence>
<gene>
    <name evidence="2" type="ORF">Uis4E_1401</name>
</gene>
<sequence>MRFTQKKGSAARPLVAALAATATLGVFAVAGPAAPAQAAGFDASTAPACNTISGATATVCSTTSGNTEAETLRKALADASVTTVYFKDTADAGTFGVHNDYIDFSDSADNATVTIDHPVAFVGARTQELGTEPATVSRITDIEFHVVSGGDLTLAGNLVVDDDETKLIQGRSETPVTVDGNGKVTVQDTARLISNGGVGSEKGYGVHVLDSAVGAQVNLQSEGTYDRPSGVDGASGLYPTVYGSSAAVFNASTNATVTISGNGSYVAENNNEDSKGQPSHAVITYGELNVTGSAQVASIHQYYGTTTISGTPTIDTAIADDFDEQPESAQYPLRADAGTVYLTGGTIADRTKSTDVPAAVDLTGGAQLAVQAAKPGAVDIDGTQPYIGKAYGDDNGFTTDPTVSVDFTELPGVTVDGKTTLQANPSVTSDADLATLAAADKDAKPAKNTSVAENGPKLTSTYLGYHGDLTLYGRYPLFDRNAGILPNIFDENSTGTATVYGTPVTTDYEWFAQSEVENFRKTKTYPTKDTELGYGNRVFGGWFDSYDDWNTNASPDGKVTYANGFAWAHAAYAKNQNVGVQVAGTRGNGKTLAVRFLTTVDSRKYTDVRFRIVVKNGNQTLHGTFTTTKAYDYVTANGQRLTPKGASDTFGAFDGPQTEALDNGAAQAGYAPGNGYFATSVLTGVPDSWFGNGGNTITITPQWTTLDGTVVTGTPVVKTAPLNQ</sequence>
<comment type="caution">
    <text evidence="2">The sequence shown here is derived from an EMBL/GenBank/DDBJ whole genome shotgun (WGS) entry which is preliminary data.</text>
</comment>
<feature type="chain" id="PRO_5014685169" description="Cell surface protein" evidence="1">
    <location>
        <begin position="39"/>
        <end position="724"/>
    </location>
</feature>
<proteinExistence type="predicted"/>
<accession>A0A2N5J0H9</accession>
<reference evidence="2 3" key="1">
    <citation type="submission" date="2017-07" db="EMBL/GenBank/DDBJ databases">
        <title>Bifidobacterium novel species.</title>
        <authorList>
            <person name="Lugli G.A."/>
            <person name="Milani C."/>
            <person name="Duranti S."/>
            <person name="Mangifesta M."/>
        </authorList>
    </citation>
    <scope>NUCLEOTIDE SEQUENCE [LARGE SCALE GENOMIC DNA]</scope>
    <source>
        <strain evidence="2 3">77</strain>
    </source>
</reference>
<feature type="signal peptide" evidence="1">
    <location>
        <begin position="1"/>
        <end position="38"/>
    </location>
</feature>
<evidence type="ECO:0000313" key="2">
    <source>
        <dbReference type="EMBL" id="PLS27715.1"/>
    </source>
</evidence>
<name>A0A2N5J0H9_9BIFI</name>
<dbReference type="RefSeq" id="WP_101622519.1">
    <property type="nucleotide sequence ID" value="NZ_NMWT01000020.1"/>
</dbReference>
<organism evidence="2 3">
    <name type="scientific">Bifidobacterium parmae</name>
    <dbReference type="NCBI Taxonomy" id="361854"/>
    <lineage>
        <taxon>Bacteria</taxon>
        <taxon>Bacillati</taxon>
        <taxon>Actinomycetota</taxon>
        <taxon>Actinomycetes</taxon>
        <taxon>Bifidobacteriales</taxon>
        <taxon>Bifidobacteriaceae</taxon>
        <taxon>Bifidobacterium</taxon>
    </lineage>
</organism>
<evidence type="ECO:0008006" key="4">
    <source>
        <dbReference type="Google" id="ProtNLM"/>
    </source>
</evidence>
<keyword evidence="1" id="KW-0732">Signal</keyword>
<dbReference type="EMBL" id="NMWT01000020">
    <property type="protein sequence ID" value="PLS27715.1"/>
    <property type="molecule type" value="Genomic_DNA"/>
</dbReference>
<keyword evidence="3" id="KW-1185">Reference proteome</keyword>
<evidence type="ECO:0000313" key="3">
    <source>
        <dbReference type="Proteomes" id="UP000235034"/>
    </source>
</evidence>
<dbReference type="OrthoDB" id="3240718at2"/>
<dbReference type="Proteomes" id="UP000235034">
    <property type="component" value="Unassembled WGS sequence"/>
</dbReference>